<keyword evidence="6" id="KW-1185">Reference proteome</keyword>
<dbReference type="Gene3D" id="3.30.1950.10">
    <property type="entry name" value="wza like domain"/>
    <property type="match status" value="1"/>
</dbReference>
<organism evidence="5 6">
    <name type="scientific">Acinetobacter sedimenti</name>
    <dbReference type="NCBI Taxonomy" id="2919922"/>
    <lineage>
        <taxon>Bacteria</taxon>
        <taxon>Pseudomonadati</taxon>
        <taxon>Pseudomonadota</taxon>
        <taxon>Gammaproteobacteria</taxon>
        <taxon>Moraxellales</taxon>
        <taxon>Moraxellaceae</taxon>
        <taxon>Acinetobacter</taxon>
    </lineage>
</organism>
<dbReference type="Pfam" id="PF10531">
    <property type="entry name" value="SLBB"/>
    <property type="match status" value="1"/>
</dbReference>
<dbReference type="GO" id="GO:0015159">
    <property type="term" value="F:polysaccharide transmembrane transporter activity"/>
    <property type="evidence" value="ECO:0007669"/>
    <property type="project" value="InterPro"/>
</dbReference>
<name>A0A9X1WVM9_9GAMM</name>
<evidence type="ECO:0000256" key="1">
    <source>
        <dbReference type="ARBA" id="ARBA00022729"/>
    </source>
</evidence>
<accession>A0A9X1WVM9</accession>
<dbReference type="InterPro" id="IPR049712">
    <property type="entry name" value="Poly_export"/>
</dbReference>
<gene>
    <name evidence="5" type="ORF">MKI79_02630</name>
</gene>
<dbReference type="Proteomes" id="UP001139701">
    <property type="component" value="Unassembled WGS sequence"/>
</dbReference>
<feature type="domain" description="Soluble ligand binding" evidence="4">
    <location>
        <begin position="472"/>
        <end position="522"/>
    </location>
</feature>
<dbReference type="Gene3D" id="3.10.560.10">
    <property type="entry name" value="Outer membrane lipoprotein wza domain like"/>
    <property type="match status" value="3"/>
</dbReference>
<feature type="signal peptide" evidence="2">
    <location>
        <begin position="1"/>
        <end position="19"/>
    </location>
</feature>
<proteinExistence type="predicted"/>
<evidence type="ECO:0000259" key="3">
    <source>
        <dbReference type="Pfam" id="PF02563"/>
    </source>
</evidence>
<dbReference type="PANTHER" id="PTHR33619:SF3">
    <property type="entry name" value="POLYSACCHARIDE EXPORT PROTEIN GFCE-RELATED"/>
    <property type="match status" value="1"/>
</dbReference>
<feature type="chain" id="PRO_5040922863" evidence="2">
    <location>
        <begin position="20"/>
        <end position="570"/>
    </location>
</feature>
<sequence length="570" mass="62079">MKKKFLATILASQISFVYAATDSALLPSDYEISSGPSSSASQAVDAIANEEQAQAAAMLPSSSVLNLGNTNTKYNQVNGRMFGAQLFKGAFASSAGSTFNQSYVINPGDNINLRLWGAYQFAGSLTVDPQGNIFVPNVGPVRVAGSTNGNLQNLIERNVRRVYVSNVGVYAALEQAQPVKVLVTGFVNQPGAYGGVANDTVLAYLDRAGGVDPERGSYVDIQIQRNGQMIQYVNLYDFLLAGQIQPFSFKDGDVIVVAPRKHTFSVSGEVFNPYDFEFNVDQLTVSQALSVAKPKPGATHVSVSRRQGAEYRSEYYAIADAQNVVLQDGDVLSVTADRYAGTIQVRIEGAHNGTRALVLPYGAKLSEVLKQLQPNQLSQVEDLQLFRPSVAKRQKEMLNVALDKLEEATYSVRSSTKEEAALRLQDAQLVKQFVEKARQVEPKGQVVLNPESFSNVILEQGDVLNIPEKTSVIMVHGEVMFPNAVEWQKNMSARDYINQVGGFTQKSNKSKVIVVHQNGESELVNSNYRLHEGDEIMVLPKVSSKGVEVARGLTQILYQIAIAAKVALDL</sequence>
<keyword evidence="1 2" id="KW-0732">Signal</keyword>
<evidence type="ECO:0000259" key="4">
    <source>
        <dbReference type="Pfam" id="PF10531"/>
    </source>
</evidence>
<dbReference type="EMBL" id="JAKUML010000003">
    <property type="protein sequence ID" value="MCJ8145815.1"/>
    <property type="molecule type" value="Genomic_DNA"/>
</dbReference>
<dbReference type="PANTHER" id="PTHR33619">
    <property type="entry name" value="POLYSACCHARIDE EXPORT PROTEIN GFCE-RELATED"/>
    <property type="match status" value="1"/>
</dbReference>
<dbReference type="InterPro" id="IPR019554">
    <property type="entry name" value="Soluble_ligand-bd"/>
</dbReference>
<evidence type="ECO:0000256" key="2">
    <source>
        <dbReference type="SAM" id="SignalP"/>
    </source>
</evidence>
<feature type="domain" description="Polysaccharide export protein N-terminal" evidence="3">
    <location>
        <begin position="100"/>
        <end position="170"/>
    </location>
</feature>
<protein>
    <submittedName>
        <fullName evidence="5">Polysaccharide export protein</fullName>
    </submittedName>
</protein>
<dbReference type="InterPro" id="IPR003715">
    <property type="entry name" value="Poly_export_N"/>
</dbReference>
<reference evidence="5" key="1">
    <citation type="submission" date="2022-02" db="EMBL/GenBank/DDBJ databases">
        <title>Acinetobacter A3.8 sp. nov., isolated from Sediment (Zhairuo Island).</title>
        <authorList>
            <person name="Zheng K."/>
        </authorList>
    </citation>
    <scope>NUCLEOTIDE SEQUENCE</scope>
    <source>
        <strain evidence="5">A3.8</strain>
    </source>
</reference>
<comment type="caution">
    <text evidence="5">The sequence shown here is derived from an EMBL/GenBank/DDBJ whole genome shotgun (WGS) entry which is preliminary data.</text>
</comment>
<dbReference type="Pfam" id="PF02563">
    <property type="entry name" value="Poly_export"/>
    <property type="match status" value="1"/>
</dbReference>
<dbReference type="RefSeq" id="WP_241570514.1">
    <property type="nucleotide sequence ID" value="NZ_JAKUML010000003.1"/>
</dbReference>
<evidence type="ECO:0000313" key="5">
    <source>
        <dbReference type="EMBL" id="MCJ8145815.1"/>
    </source>
</evidence>
<dbReference type="AlphaFoldDB" id="A0A9X1WVM9"/>
<evidence type="ECO:0000313" key="6">
    <source>
        <dbReference type="Proteomes" id="UP001139701"/>
    </source>
</evidence>